<sequence>MGVFEPEYVRQQCAATINDSEERAKFVTTWKKSAERRANGWKNHREHQSKHPLLLEWIAEYAEYLTATANTVQSSQGSDLTVALDPRWPIIGPKAEPPSYLHQFLCQVTPEIEPDTTYLKPCYTVHWLFHDTLRRCPKCNSKRLERNGWNPSGPREVHGLRREEMAIGIQIRCLDCADKYAKKGQTRSEDAEGRYCWTGTSAEFWDNFEHWELPIGLPHFFSRSAVSAELFDFIIEMRLKSTSAGLAENIKQFHLLEYHKQHYLYLQSYRARSQQTSFFKQKKPLVPYSKPVTKKVAKQTGGYDNRSISDDLVTAILLKFCNKTRIEESEEHMRSLSAVTASIDTTFRCAYKATLVDKNKARVKSHLGGFVSVINQKSQPISWRLCHSQSQTETQEMLGGLSTRFAHLELSPPEVMTSDNCCQIRNTVKKVFPDTQVVQDVWHFLMRYMNCVKDGTKNPHRSEAANDIVNAILKVRAANGVPAMYHSQPEQERRLIEAYTKWEDRGGVWTAAAAKVHAKQLEHVRKGCLARPRDDIPTDGSRIEGSHKGWNSIMRSFASGLEVMNALGHDHVLRHNVRLDMADDNLDRSMFTFHTYGSHHIRLTNACAKLWNVLLEAQKKKATRSSNLRPLPELCPADSGEKFGLVKMSTETATQYSLTAIKQEVNDEEINLTLQDVLDADCILEEIGVDPALVNAPTPTPKALPPPQPEDPDPKVDMKGKGVKCVREEDPGEDDDIVELSAAEWRVPNTWFPASPAIASTSDAAFASTSTSTASSSMTAFMVSGAPIIPSCIVLPPAPASTTTLGALTTTTSNASTALSLSAPTVTSNALALAALPAPPAPPTIAPSTLSIANSTQPNALASTSTSSGISSASIDLTDGPPPKKRVCLTVPGMPPPMKKQNGGDQDGSASTTSRAKSRQVWSGCGTLDAMFAQTPASTTPTTTPTPHAAPLNVTLTPSNEPCLPRPVIVGLTRSQRLFSVVTQVDPRALTFGRGSSHEFFLFMQLRATHQWATFQMTPYDWVCAASTYNTAIKRLNLERATTYSLKTPRALLDKLSEVEGWIFGRIWDTNYQSRSGATHFWEHHCKVVYLGSKIQRMVDDETFKMGKNHICGRCKRIMYPEGKNHKDNHSRKICSDGVRQSPQKVHLVINGIARDFVEAPPPFPQPDNVFTGGDVFHPAHFMEVVRRFYDRIVINHSAPGALAMTDYAFAALLYDRTVIVPGLDGRPSKVIFKLFHSFKMAPGEAVVLDEHEGEKYLRMDCLSEPPLEVLQDAAGDGLGSGGPA</sequence>
<evidence type="ECO:0000313" key="2">
    <source>
        <dbReference type="EMBL" id="PIL33642.1"/>
    </source>
</evidence>
<name>A0A2G8SIQ0_9APHY</name>
<evidence type="ECO:0000256" key="1">
    <source>
        <dbReference type="SAM" id="MobiDB-lite"/>
    </source>
</evidence>
<feature type="compositionally biased region" description="Pro residues" evidence="1">
    <location>
        <begin position="698"/>
        <end position="709"/>
    </location>
</feature>
<organism evidence="2 3">
    <name type="scientific">Ganoderma sinense ZZ0214-1</name>
    <dbReference type="NCBI Taxonomy" id="1077348"/>
    <lineage>
        <taxon>Eukaryota</taxon>
        <taxon>Fungi</taxon>
        <taxon>Dikarya</taxon>
        <taxon>Basidiomycota</taxon>
        <taxon>Agaricomycotina</taxon>
        <taxon>Agaricomycetes</taxon>
        <taxon>Polyporales</taxon>
        <taxon>Polyporaceae</taxon>
        <taxon>Ganoderma</taxon>
    </lineage>
</organism>
<dbReference type="OrthoDB" id="2803586at2759"/>
<gene>
    <name evidence="2" type="ORF">GSI_04265</name>
</gene>
<proteinExistence type="predicted"/>
<accession>A0A2G8SIQ0</accession>
<feature type="compositionally biased region" description="Low complexity" evidence="1">
    <location>
        <begin position="862"/>
        <end position="875"/>
    </location>
</feature>
<comment type="caution">
    <text evidence="2">The sequence shown here is derived from an EMBL/GenBank/DDBJ whole genome shotgun (WGS) entry which is preliminary data.</text>
</comment>
<dbReference type="Proteomes" id="UP000230002">
    <property type="component" value="Unassembled WGS sequence"/>
</dbReference>
<dbReference type="EMBL" id="AYKW01000007">
    <property type="protein sequence ID" value="PIL33642.1"/>
    <property type="molecule type" value="Genomic_DNA"/>
</dbReference>
<protein>
    <submittedName>
        <fullName evidence="2">Uncharacterized protein</fullName>
    </submittedName>
</protein>
<reference evidence="2 3" key="1">
    <citation type="journal article" date="2015" name="Sci. Rep.">
        <title>Chromosome-level genome map provides insights into diverse defense mechanisms in the medicinal fungus Ganoderma sinense.</title>
        <authorList>
            <person name="Zhu Y."/>
            <person name="Xu J."/>
            <person name="Sun C."/>
            <person name="Zhou S."/>
            <person name="Xu H."/>
            <person name="Nelson D.R."/>
            <person name="Qian J."/>
            <person name="Song J."/>
            <person name="Luo H."/>
            <person name="Xiang L."/>
            <person name="Li Y."/>
            <person name="Xu Z."/>
            <person name="Ji A."/>
            <person name="Wang L."/>
            <person name="Lu S."/>
            <person name="Hayward A."/>
            <person name="Sun W."/>
            <person name="Li X."/>
            <person name="Schwartz D.C."/>
            <person name="Wang Y."/>
            <person name="Chen S."/>
        </authorList>
    </citation>
    <scope>NUCLEOTIDE SEQUENCE [LARGE SCALE GENOMIC DNA]</scope>
    <source>
        <strain evidence="2 3">ZZ0214-1</strain>
    </source>
</reference>
<evidence type="ECO:0000313" key="3">
    <source>
        <dbReference type="Proteomes" id="UP000230002"/>
    </source>
</evidence>
<keyword evidence="3" id="KW-1185">Reference proteome</keyword>
<feature type="region of interest" description="Disordered" evidence="1">
    <location>
        <begin position="694"/>
        <end position="720"/>
    </location>
</feature>
<feature type="region of interest" description="Disordered" evidence="1">
    <location>
        <begin position="859"/>
        <end position="919"/>
    </location>
</feature>